<reference evidence="3 4" key="1">
    <citation type="journal article" date="2011" name="J. Bacteriol.">
        <title>Genome sequence of 'Pedosphaera parvula' Ellin514, an aerobic Verrucomicrobial isolate from pasture soil.</title>
        <authorList>
            <person name="Kant R."/>
            <person name="van Passel M.W."/>
            <person name="Sangwan P."/>
            <person name="Palva A."/>
            <person name="Lucas S."/>
            <person name="Copeland A."/>
            <person name="Lapidus A."/>
            <person name="Glavina Del Rio T."/>
            <person name="Dalin E."/>
            <person name="Tice H."/>
            <person name="Bruce D."/>
            <person name="Goodwin L."/>
            <person name="Pitluck S."/>
            <person name="Chertkov O."/>
            <person name="Larimer F.W."/>
            <person name="Land M.L."/>
            <person name="Hauser L."/>
            <person name="Brettin T.S."/>
            <person name="Detter J.C."/>
            <person name="Han S."/>
            <person name="de Vos W.M."/>
            <person name="Janssen P.H."/>
            <person name="Smidt H."/>
        </authorList>
    </citation>
    <scope>NUCLEOTIDE SEQUENCE [LARGE SCALE GENOMIC DNA]</scope>
    <source>
        <strain evidence="3 4">Ellin514</strain>
    </source>
</reference>
<comment type="similarity">
    <text evidence="1">Belongs to the AHA1 family.</text>
</comment>
<dbReference type="Gene3D" id="3.30.530.20">
    <property type="match status" value="1"/>
</dbReference>
<dbReference type="InterPro" id="IPR013538">
    <property type="entry name" value="ASHA1/2-like_C"/>
</dbReference>
<sequence>MNPGKNNPTEKTTEKPFVLSRTFNAPRELMWKAWTERERLMQWFGPKGFTMLTAKLDFRPGGTFHYCLQGPDGNKLWGKFVYREIVALEKIVWVNSFSDEAGGTTRHPMAATWPLEMLSTCTLTEKDGKTTLTIEWQPLNATEAEQKTFDSALEAGGMNQGWSGTFEQLAAYVEKH</sequence>
<protein>
    <submittedName>
        <fullName evidence="3">Activator of Hsp90 ATPase 1 family protein</fullName>
    </submittedName>
</protein>
<dbReference type="Pfam" id="PF08327">
    <property type="entry name" value="AHSA1"/>
    <property type="match status" value="1"/>
</dbReference>
<evidence type="ECO:0000256" key="1">
    <source>
        <dbReference type="ARBA" id="ARBA00006817"/>
    </source>
</evidence>
<evidence type="ECO:0000313" key="3">
    <source>
        <dbReference type="EMBL" id="EEF57949.1"/>
    </source>
</evidence>
<feature type="domain" description="Activator of Hsp90 ATPase homologue 1/2-like C-terminal" evidence="2">
    <location>
        <begin position="24"/>
        <end position="174"/>
    </location>
</feature>
<evidence type="ECO:0000313" key="4">
    <source>
        <dbReference type="Proteomes" id="UP000003688"/>
    </source>
</evidence>
<accession>B9XQC5</accession>
<name>B9XQC5_PEDPL</name>
<gene>
    <name evidence="3" type="ORF">Cflav_PD1124</name>
</gene>
<dbReference type="CDD" id="cd07814">
    <property type="entry name" value="SRPBCC_CalC_Aha1-like"/>
    <property type="match status" value="1"/>
</dbReference>
<proteinExistence type="inferred from homology"/>
<dbReference type="STRING" id="320771.Cflav_PD1124"/>
<dbReference type="InterPro" id="IPR023393">
    <property type="entry name" value="START-like_dom_sf"/>
</dbReference>
<evidence type="ECO:0000259" key="2">
    <source>
        <dbReference type="Pfam" id="PF08327"/>
    </source>
</evidence>
<dbReference type="AlphaFoldDB" id="B9XQC5"/>
<dbReference type="EMBL" id="ABOX02000053">
    <property type="protein sequence ID" value="EEF57949.1"/>
    <property type="molecule type" value="Genomic_DNA"/>
</dbReference>
<keyword evidence="4" id="KW-1185">Reference proteome</keyword>
<dbReference type="Proteomes" id="UP000003688">
    <property type="component" value="Unassembled WGS sequence"/>
</dbReference>
<dbReference type="SUPFAM" id="SSF55961">
    <property type="entry name" value="Bet v1-like"/>
    <property type="match status" value="1"/>
</dbReference>
<dbReference type="OrthoDB" id="118413at2"/>
<organism evidence="3 4">
    <name type="scientific">Pedosphaera parvula (strain Ellin514)</name>
    <dbReference type="NCBI Taxonomy" id="320771"/>
    <lineage>
        <taxon>Bacteria</taxon>
        <taxon>Pseudomonadati</taxon>
        <taxon>Verrucomicrobiota</taxon>
        <taxon>Pedosphaerae</taxon>
        <taxon>Pedosphaerales</taxon>
        <taxon>Pedosphaeraceae</taxon>
        <taxon>Pedosphaera</taxon>
    </lineage>
</organism>
<comment type="caution">
    <text evidence="3">The sequence shown here is derived from an EMBL/GenBank/DDBJ whole genome shotgun (WGS) entry which is preliminary data.</text>
</comment>
<dbReference type="RefSeq" id="WP_007418011.1">
    <property type="nucleotide sequence ID" value="NZ_ABOX02000053.1"/>
</dbReference>